<proteinExistence type="predicted"/>
<dbReference type="Proteomes" id="UP000265520">
    <property type="component" value="Unassembled WGS sequence"/>
</dbReference>
<name>A0A392RIE9_9FABA</name>
<reference evidence="1 2" key="1">
    <citation type="journal article" date="2018" name="Front. Plant Sci.">
        <title>Red Clover (Trifolium pratense) and Zigzag Clover (T. medium) - A Picture of Genomic Similarities and Differences.</title>
        <authorList>
            <person name="Dluhosova J."/>
            <person name="Istvanek J."/>
            <person name="Nedelnik J."/>
            <person name="Repkova J."/>
        </authorList>
    </citation>
    <scope>NUCLEOTIDE SEQUENCE [LARGE SCALE GENOMIC DNA]</scope>
    <source>
        <strain evidence="2">cv. 10/8</strain>
        <tissue evidence="1">Leaf</tissue>
    </source>
</reference>
<organism evidence="1 2">
    <name type="scientific">Trifolium medium</name>
    <dbReference type="NCBI Taxonomy" id="97028"/>
    <lineage>
        <taxon>Eukaryota</taxon>
        <taxon>Viridiplantae</taxon>
        <taxon>Streptophyta</taxon>
        <taxon>Embryophyta</taxon>
        <taxon>Tracheophyta</taxon>
        <taxon>Spermatophyta</taxon>
        <taxon>Magnoliopsida</taxon>
        <taxon>eudicotyledons</taxon>
        <taxon>Gunneridae</taxon>
        <taxon>Pentapetalae</taxon>
        <taxon>rosids</taxon>
        <taxon>fabids</taxon>
        <taxon>Fabales</taxon>
        <taxon>Fabaceae</taxon>
        <taxon>Papilionoideae</taxon>
        <taxon>50 kb inversion clade</taxon>
        <taxon>NPAAA clade</taxon>
        <taxon>Hologalegina</taxon>
        <taxon>IRL clade</taxon>
        <taxon>Trifolieae</taxon>
        <taxon>Trifolium</taxon>
    </lineage>
</organism>
<keyword evidence="2" id="KW-1185">Reference proteome</keyword>
<evidence type="ECO:0000313" key="2">
    <source>
        <dbReference type="Proteomes" id="UP000265520"/>
    </source>
</evidence>
<evidence type="ECO:0000313" key="1">
    <source>
        <dbReference type="EMBL" id="MCI36017.1"/>
    </source>
</evidence>
<feature type="non-terminal residue" evidence="1">
    <location>
        <position position="29"/>
    </location>
</feature>
<comment type="caution">
    <text evidence="1">The sequence shown here is derived from an EMBL/GenBank/DDBJ whole genome shotgun (WGS) entry which is preliminary data.</text>
</comment>
<dbReference type="AlphaFoldDB" id="A0A392RIE9"/>
<accession>A0A392RIE9</accession>
<dbReference type="EMBL" id="LXQA010229526">
    <property type="protein sequence ID" value="MCI36017.1"/>
    <property type="molecule type" value="Genomic_DNA"/>
</dbReference>
<protein>
    <submittedName>
        <fullName evidence="1">Uncharacterized protein</fullName>
    </submittedName>
</protein>
<sequence>MGIDGPDTISWRGSNTRHFSVQTAYELQQ</sequence>